<organism evidence="3 4">
    <name type="scientific">Pristionchus pacificus</name>
    <name type="common">Parasitic nematode worm</name>
    <dbReference type="NCBI Taxonomy" id="54126"/>
    <lineage>
        <taxon>Eukaryota</taxon>
        <taxon>Metazoa</taxon>
        <taxon>Ecdysozoa</taxon>
        <taxon>Nematoda</taxon>
        <taxon>Chromadorea</taxon>
        <taxon>Rhabditida</taxon>
        <taxon>Rhabditina</taxon>
        <taxon>Diplogasteromorpha</taxon>
        <taxon>Diplogasteroidea</taxon>
        <taxon>Neodiplogasteridae</taxon>
        <taxon>Pristionchus</taxon>
    </lineage>
</organism>
<accession>A0A8R1YQG4</accession>
<dbReference type="OrthoDB" id="26525at2759"/>
<dbReference type="SUPFAM" id="SSF47473">
    <property type="entry name" value="EF-hand"/>
    <property type="match status" value="2"/>
</dbReference>
<protein>
    <submittedName>
        <fullName evidence="3">HLH domain-containing protein</fullName>
    </submittedName>
</protein>
<dbReference type="PANTHER" id="PTHR10827">
    <property type="entry name" value="RETICULOCALBIN"/>
    <property type="match status" value="1"/>
</dbReference>
<dbReference type="Proteomes" id="UP000005239">
    <property type="component" value="Unassembled WGS sequence"/>
</dbReference>
<dbReference type="EnsemblMetazoa" id="PPA36738.1">
    <property type="protein sequence ID" value="PPA36738.1"/>
    <property type="gene ID" value="WBGene00275107"/>
</dbReference>
<dbReference type="GO" id="GO:0005509">
    <property type="term" value="F:calcium ion binding"/>
    <property type="evidence" value="ECO:0007669"/>
    <property type="project" value="InterPro"/>
</dbReference>
<dbReference type="InterPro" id="IPR018247">
    <property type="entry name" value="EF_Hand_1_Ca_BS"/>
</dbReference>
<proteinExistence type="predicted"/>
<dbReference type="Pfam" id="PF13202">
    <property type="entry name" value="EF-hand_5"/>
    <property type="match status" value="2"/>
</dbReference>
<evidence type="ECO:0000313" key="3">
    <source>
        <dbReference type="EnsemblMetazoa" id="PPA36738.1"/>
    </source>
</evidence>
<dbReference type="AlphaFoldDB" id="A0A2A6BPJ4"/>
<sequence length="451" mass="51099">GDHFSLSLHTAYLGSSHQLPGFFDQNFGYRSSWKRIRGSDKSINLEMLLVAAIAAVLAVAAAKDHYDLDGDGVVGIDEFAVVSFAEQGLSKGEIGEIVKVADHTADGVLARDELQQAKKALERVAKEKGAEWLKDNDANHDSRLSKDEFQKAVMKKVGLGHKDIADMWKMADKNRDDFISYNEAAMALYLIRTKSILEANKMLEKFDSDKNSRLSEDEAILMADVGFDVGTEEALDAFERVARNEVEIGSSLMEGLLETLRESAIDNVEERIREVDSDGDGVVSFSELRKRFRKKKGTLLKKLFRKCDVNRDNVLDGPEWVTLTTEVSMLKKRKVRRSTVFENWLPLFSASSVQGTKHDKIIHVHPQTSGGYRGAARDEEEYERRRKREAEEERKEIEEEVGSFKVIKMSQWDGLLPIREEPKEKQPEIAVKDRVNPEFLNFAELNVEDEK</sequence>
<reference evidence="4" key="1">
    <citation type="journal article" date="2008" name="Nat. Genet.">
        <title>The Pristionchus pacificus genome provides a unique perspective on nematode lifestyle and parasitism.</title>
        <authorList>
            <person name="Dieterich C."/>
            <person name="Clifton S.W."/>
            <person name="Schuster L.N."/>
            <person name="Chinwalla A."/>
            <person name="Delehaunty K."/>
            <person name="Dinkelacker I."/>
            <person name="Fulton L."/>
            <person name="Fulton R."/>
            <person name="Godfrey J."/>
            <person name="Minx P."/>
            <person name="Mitreva M."/>
            <person name="Roeseler W."/>
            <person name="Tian H."/>
            <person name="Witte H."/>
            <person name="Yang S.P."/>
            <person name="Wilson R.K."/>
            <person name="Sommer R.J."/>
        </authorList>
    </citation>
    <scope>NUCLEOTIDE SEQUENCE [LARGE SCALE GENOMIC DNA]</scope>
    <source>
        <strain evidence="4">PS312</strain>
    </source>
</reference>
<evidence type="ECO:0000256" key="1">
    <source>
        <dbReference type="ARBA" id="ARBA00022837"/>
    </source>
</evidence>
<dbReference type="InterPro" id="IPR011992">
    <property type="entry name" value="EF-hand-dom_pair"/>
</dbReference>
<dbReference type="Gene3D" id="1.10.238.10">
    <property type="entry name" value="EF-hand"/>
    <property type="match status" value="3"/>
</dbReference>
<accession>A0A2A6BPJ4</accession>
<dbReference type="PROSITE" id="PS50222">
    <property type="entry name" value="EF_HAND_2"/>
    <property type="match status" value="2"/>
</dbReference>
<keyword evidence="4" id="KW-1185">Reference proteome</keyword>
<gene>
    <name evidence="3" type="primary">WBGene00275107</name>
</gene>
<reference evidence="3" key="2">
    <citation type="submission" date="2022-06" db="UniProtKB">
        <authorList>
            <consortium name="EnsemblMetazoa"/>
        </authorList>
    </citation>
    <scope>IDENTIFICATION</scope>
    <source>
        <strain evidence="3">PS312</strain>
    </source>
</reference>
<evidence type="ECO:0000313" key="4">
    <source>
        <dbReference type="Proteomes" id="UP000005239"/>
    </source>
</evidence>
<evidence type="ECO:0000256" key="2">
    <source>
        <dbReference type="SAM" id="MobiDB-lite"/>
    </source>
</evidence>
<keyword evidence="1" id="KW-0106">Calcium</keyword>
<name>A0A2A6BPJ4_PRIPA</name>
<dbReference type="SMART" id="SM00054">
    <property type="entry name" value="EFh"/>
    <property type="match status" value="7"/>
</dbReference>
<dbReference type="PANTHER" id="PTHR10827:SF85">
    <property type="entry name" value="CALCIUM-BINDING PROTEIN"/>
    <property type="match status" value="1"/>
</dbReference>
<dbReference type="InterPro" id="IPR002048">
    <property type="entry name" value="EF_hand_dom"/>
</dbReference>
<feature type="compositionally biased region" description="Basic and acidic residues" evidence="2">
    <location>
        <begin position="382"/>
        <end position="397"/>
    </location>
</feature>
<dbReference type="PROSITE" id="PS00018">
    <property type="entry name" value="EF_HAND_1"/>
    <property type="match status" value="3"/>
</dbReference>
<feature type="region of interest" description="Disordered" evidence="2">
    <location>
        <begin position="366"/>
        <end position="397"/>
    </location>
</feature>